<evidence type="ECO:0000256" key="2">
    <source>
        <dbReference type="SAM" id="Phobius"/>
    </source>
</evidence>
<proteinExistence type="predicted"/>
<dbReference type="OrthoDB" id="3782068at2"/>
<dbReference type="GO" id="GO:0016020">
    <property type="term" value="C:membrane"/>
    <property type="evidence" value="ECO:0007669"/>
    <property type="project" value="InterPro"/>
</dbReference>
<keyword evidence="2" id="KW-0812">Transmembrane</keyword>
<evidence type="ECO:0000313" key="3">
    <source>
        <dbReference type="EMBL" id="RYU11136.1"/>
    </source>
</evidence>
<sequence length="338" mass="33706">MVGLAAGGVLRPDRLDPRTVLVISFRYHIVSIVSVFLALAVGIALGGGPLKGEVDNTLVDQVQADRAVKADLRAQIAEARSGNGFVDGFADTVAPGLLNQTLEGRTVTLVALPGAQQSEVTAIGDMVGTAGGTLGGTLRVGDGLLDVSNKELVDELSSQLLDGASDVNVPADASGYETMGALIARAIGTDKEPGGEGVDATSDSILAGLSTAGLMSADGALDRRGSLVLVVAGPGSGTEEERTAASTITTTLATAIDADTDGVVVAGPMASAREHGVVRAIRDDVVAARDVSTVDSLGRAAARVVSVMALAGQAQDQTGHFGGVDAADGPMPGAGASE</sequence>
<keyword evidence="4" id="KW-1185">Reference proteome</keyword>
<dbReference type="Proteomes" id="UP000291189">
    <property type="component" value="Unassembled WGS sequence"/>
</dbReference>
<keyword evidence="2" id="KW-1133">Transmembrane helix</keyword>
<feature type="compositionally biased region" description="Low complexity" evidence="1">
    <location>
        <begin position="323"/>
        <end position="338"/>
    </location>
</feature>
<evidence type="ECO:0000256" key="1">
    <source>
        <dbReference type="SAM" id="MobiDB-lite"/>
    </source>
</evidence>
<feature type="region of interest" description="Disordered" evidence="1">
    <location>
        <begin position="318"/>
        <end position="338"/>
    </location>
</feature>
<dbReference type="AlphaFoldDB" id="A0A4V1Z1J6"/>
<comment type="caution">
    <text evidence="3">The sequence shown here is derived from an EMBL/GenBank/DDBJ whole genome shotgun (WGS) entry which is preliminary data.</text>
</comment>
<organism evidence="3 4">
    <name type="scientific">Nocardioides iriomotensis</name>
    <dbReference type="NCBI Taxonomy" id="715784"/>
    <lineage>
        <taxon>Bacteria</taxon>
        <taxon>Bacillati</taxon>
        <taxon>Actinomycetota</taxon>
        <taxon>Actinomycetes</taxon>
        <taxon>Propionibacteriales</taxon>
        <taxon>Nocardioidaceae</taxon>
        <taxon>Nocardioides</taxon>
    </lineage>
</organism>
<keyword evidence="2" id="KW-0472">Membrane</keyword>
<protein>
    <submittedName>
        <fullName evidence="3">Copper transporter</fullName>
    </submittedName>
</protein>
<gene>
    <name evidence="3" type="ORF">ETU37_13925</name>
</gene>
<reference evidence="3 4" key="1">
    <citation type="submission" date="2019-01" db="EMBL/GenBank/DDBJ databases">
        <title>Nocardioides guangzhouensis sp. nov., an actinobacterium isolated from soil.</title>
        <authorList>
            <person name="Fu Y."/>
            <person name="Cai Y."/>
            <person name="Lin Z."/>
            <person name="Chen P."/>
        </authorList>
    </citation>
    <scope>NUCLEOTIDE SEQUENCE [LARGE SCALE GENOMIC DNA]</scope>
    <source>
        <strain evidence="3 4">NBRC 105384</strain>
    </source>
</reference>
<name>A0A4V1Z1J6_9ACTN</name>
<evidence type="ECO:0000313" key="4">
    <source>
        <dbReference type="Proteomes" id="UP000291189"/>
    </source>
</evidence>
<dbReference type="InterPro" id="IPR021522">
    <property type="entry name" value="MctB"/>
</dbReference>
<feature type="transmembrane region" description="Helical" evidence="2">
    <location>
        <begin position="25"/>
        <end position="45"/>
    </location>
</feature>
<dbReference type="GO" id="GO:0055070">
    <property type="term" value="P:copper ion homeostasis"/>
    <property type="evidence" value="ECO:0007669"/>
    <property type="project" value="InterPro"/>
</dbReference>
<dbReference type="EMBL" id="SDPU01000025">
    <property type="protein sequence ID" value="RYU11136.1"/>
    <property type="molecule type" value="Genomic_DNA"/>
</dbReference>
<dbReference type="Pfam" id="PF11382">
    <property type="entry name" value="MctB"/>
    <property type="match status" value="1"/>
</dbReference>
<accession>A0A4V1Z1J6</accession>